<dbReference type="PANTHER" id="PTHR32089:SF112">
    <property type="entry name" value="LYSOZYME-LIKE PROTEIN-RELATED"/>
    <property type="match status" value="1"/>
</dbReference>
<gene>
    <name evidence="8" type="ORF">F1189_15170</name>
</gene>
<keyword evidence="9" id="KW-1185">Reference proteome</keyword>
<feature type="coiled-coil region" evidence="4">
    <location>
        <begin position="370"/>
        <end position="409"/>
    </location>
</feature>
<dbReference type="PANTHER" id="PTHR32089">
    <property type="entry name" value="METHYL-ACCEPTING CHEMOTAXIS PROTEIN MCPB"/>
    <property type="match status" value="1"/>
</dbReference>
<evidence type="ECO:0000256" key="2">
    <source>
        <dbReference type="ARBA" id="ARBA00029447"/>
    </source>
</evidence>
<dbReference type="AlphaFoldDB" id="A0A5M6ISV3"/>
<evidence type="ECO:0000313" key="8">
    <source>
        <dbReference type="EMBL" id="KAA5611291.1"/>
    </source>
</evidence>
<dbReference type="GO" id="GO:0007165">
    <property type="term" value="P:signal transduction"/>
    <property type="evidence" value="ECO:0007669"/>
    <property type="project" value="UniProtKB-KW"/>
</dbReference>
<keyword evidence="4" id="KW-0175">Coiled coil</keyword>
<sequence>MLSGIVVLMAGLQLRDRWDSYDRARLTYAAEATLAAAFGASGNLTIERGPVNRALLGAAPAGADMLREYTANRDASDAELSRLELLTRDLPELHGQVQAVRTRIQAARASAESQWAQPKPARPATIATTIMDEYGVAIAGLNRLIQERLNETMRLSPEAGSLLDIAEKGWEIRQAASITSLLLSDLLSAGRAATQDERDRINHTTGRIDQLWAEILDRSDDPAIPATTRNGIGFARDRYFGANSGLRNELVAAAFAGTPYPVGVDAWRKSAVEANASLMRIRDAALVDGQAAVEEIRATGLQGTIVTAAAILVVLGLTALAMVLFMRRVLTPIVRLSTVMSELAAGADRDIPYGDRGDEVGRMAGALSVFKEHTQRVARLTEEQKQAEARELAERRAMLLRMADDLETDIRQVVGAVGTAAGRMQDTAHAMAGMAGQTSTEASAMASASSDTTANVQSVAAATEEMSNSIQEINRQIAASTQVAAEAVEQANGAVSQVHGLTSAAGKIGEVVALISDIASKTNVLALNATIEAARAGQAGKGFSVVAAEVKTLATQTGNATAEIVSQINLMQRATQDTASVIGNVAGTIERMNQIATTIAAAMTEQGMATQEIAGNTQRAAESTTEIGRIIARVDKAAQQSSEASSQVAAMAGEVRTQTGALGSKVDGFLTRLRTA</sequence>
<keyword evidence="5" id="KW-0812">Transmembrane</keyword>
<dbReference type="OrthoDB" id="7295762at2"/>
<dbReference type="PROSITE" id="PS50111">
    <property type="entry name" value="CHEMOTAXIS_TRANSDUC_2"/>
    <property type="match status" value="1"/>
</dbReference>
<keyword evidence="5" id="KW-0472">Membrane</keyword>
<evidence type="ECO:0000259" key="7">
    <source>
        <dbReference type="PROSITE" id="PS50885"/>
    </source>
</evidence>
<dbReference type="RefSeq" id="WP_150041669.1">
    <property type="nucleotide sequence ID" value="NZ_OW485601.1"/>
</dbReference>
<dbReference type="Pfam" id="PF00015">
    <property type="entry name" value="MCPsignal"/>
    <property type="match status" value="1"/>
</dbReference>
<dbReference type="SMART" id="SM00283">
    <property type="entry name" value="MA"/>
    <property type="match status" value="1"/>
</dbReference>
<dbReference type="InterPro" id="IPR003660">
    <property type="entry name" value="HAMP_dom"/>
</dbReference>
<feature type="domain" description="HAMP" evidence="7">
    <location>
        <begin position="327"/>
        <end position="379"/>
    </location>
</feature>
<evidence type="ECO:0000256" key="3">
    <source>
        <dbReference type="PROSITE-ProRule" id="PRU00284"/>
    </source>
</evidence>
<organism evidence="8 9">
    <name type="scientific">Rhodovastum atsumiense</name>
    <dbReference type="NCBI Taxonomy" id="504468"/>
    <lineage>
        <taxon>Bacteria</taxon>
        <taxon>Pseudomonadati</taxon>
        <taxon>Pseudomonadota</taxon>
        <taxon>Alphaproteobacteria</taxon>
        <taxon>Acetobacterales</taxon>
        <taxon>Acetobacteraceae</taxon>
        <taxon>Rhodovastum</taxon>
    </lineage>
</organism>
<dbReference type="Gene3D" id="1.10.287.950">
    <property type="entry name" value="Methyl-accepting chemotaxis protein"/>
    <property type="match status" value="1"/>
</dbReference>
<dbReference type="SMART" id="SM00304">
    <property type="entry name" value="HAMP"/>
    <property type="match status" value="1"/>
</dbReference>
<proteinExistence type="inferred from homology"/>
<keyword evidence="1 3" id="KW-0807">Transducer</keyword>
<comment type="caution">
    <text evidence="8">The sequence shown here is derived from an EMBL/GenBank/DDBJ whole genome shotgun (WGS) entry which is preliminary data.</text>
</comment>
<evidence type="ECO:0000256" key="4">
    <source>
        <dbReference type="SAM" id="Coils"/>
    </source>
</evidence>
<dbReference type="PROSITE" id="PS50885">
    <property type="entry name" value="HAMP"/>
    <property type="match status" value="1"/>
</dbReference>
<evidence type="ECO:0000256" key="1">
    <source>
        <dbReference type="ARBA" id="ARBA00023224"/>
    </source>
</evidence>
<keyword evidence="5" id="KW-1133">Transmembrane helix</keyword>
<evidence type="ECO:0000313" key="9">
    <source>
        <dbReference type="Proteomes" id="UP000325255"/>
    </source>
</evidence>
<dbReference type="GO" id="GO:0016020">
    <property type="term" value="C:membrane"/>
    <property type="evidence" value="ECO:0007669"/>
    <property type="project" value="InterPro"/>
</dbReference>
<evidence type="ECO:0000256" key="5">
    <source>
        <dbReference type="SAM" id="Phobius"/>
    </source>
</evidence>
<comment type="similarity">
    <text evidence="2">Belongs to the methyl-accepting chemotaxis (MCP) protein family.</text>
</comment>
<dbReference type="EMBL" id="VWPK01000022">
    <property type="protein sequence ID" value="KAA5611291.1"/>
    <property type="molecule type" value="Genomic_DNA"/>
</dbReference>
<protein>
    <submittedName>
        <fullName evidence="8">HAMP domain-containing protein</fullName>
    </submittedName>
</protein>
<accession>A0A5M6ISV3</accession>
<dbReference type="Proteomes" id="UP000325255">
    <property type="component" value="Unassembled WGS sequence"/>
</dbReference>
<feature type="domain" description="Methyl-accepting transducer" evidence="6">
    <location>
        <begin position="420"/>
        <end position="656"/>
    </location>
</feature>
<dbReference type="Pfam" id="PF00672">
    <property type="entry name" value="HAMP"/>
    <property type="match status" value="1"/>
</dbReference>
<feature type="transmembrane region" description="Helical" evidence="5">
    <location>
        <begin position="305"/>
        <end position="326"/>
    </location>
</feature>
<dbReference type="InterPro" id="IPR004089">
    <property type="entry name" value="MCPsignal_dom"/>
</dbReference>
<reference evidence="8 9" key="1">
    <citation type="submission" date="2019-09" db="EMBL/GenBank/DDBJ databases">
        <title>Genome sequence of Rhodovastum atsumiense, a diverse member of the Acetobacteraceae family of non-sulfur purple photosynthetic bacteria.</title>
        <authorList>
            <person name="Meyer T."/>
            <person name="Kyndt J."/>
        </authorList>
    </citation>
    <scope>NUCLEOTIDE SEQUENCE [LARGE SCALE GENOMIC DNA]</scope>
    <source>
        <strain evidence="8 9">DSM 21279</strain>
    </source>
</reference>
<name>A0A5M6ISV3_9PROT</name>
<dbReference type="SUPFAM" id="SSF58104">
    <property type="entry name" value="Methyl-accepting chemotaxis protein (MCP) signaling domain"/>
    <property type="match status" value="1"/>
</dbReference>
<dbReference type="Gene3D" id="6.10.340.10">
    <property type="match status" value="1"/>
</dbReference>
<evidence type="ECO:0000259" key="6">
    <source>
        <dbReference type="PROSITE" id="PS50111"/>
    </source>
</evidence>